<dbReference type="Proteomes" id="UP001500582">
    <property type="component" value="Unassembled WGS sequence"/>
</dbReference>
<reference evidence="2" key="1">
    <citation type="journal article" date="2019" name="Int. J. Syst. Evol. Microbiol.">
        <title>The Global Catalogue of Microorganisms (GCM) 10K type strain sequencing project: providing services to taxonomists for standard genome sequencing and annotation.</title>
        <authorList>
            <consortium name="The Broad Institute Genomics Platform"/>
            <consortium name="The Broad Institute Genome Sequencing Center for Infectious Disease"/>
            <person name="Wu L."/>
            <person name="Ma J."/>
        </authorList>
    </citation>
    <scope>NUCLEOTIDE SEQUENCE [LARGE SCALE GENOMIC DNA]</scope>
    <source>
        <strain evidence="2">JCM 17705</strain>
    </source>
</reference>
<dbReference type="EMBL" id="BAABFT010000025">
    <property type="protein sequence ID" value="GAA4340350.1"/>
    <property type="molecule type" value="Genomic_DNA"/>
</dbReference>
<sequence length="60" mass="6966">MTSVEIKTEIQKLIDEVPETLLPDILNYLHQVKDQHPILTDDIVTKIISEDRELLKKLAQ</sequence>
<protein>
    <recommendedName>
        <fullName evidence="3">DUF2281 domain-containing protein</fullName>
    </recommendedName>
</protein>
<proteinExistence type="predicted"/>
<keyword evidence="2" id="KW-1185">Reference proteome</keyword>
<gene>
    <name evidence="1" type="ORF">GCM10023149_51680</name>
</gene>
<evidence type="ECO:0000313" key="1">
    <source>
        <dbReference type="EMBL" id="GAA4340350.1"/>
    </source>
</evidence>
<comment type="caution">
    <text evidence="1">The sequence shown here is derived from an EMBL/GenBank/DDBJ whole genome shotgun (WGS) entry which is preliminary data.</text>
</comment>
<organism evidence="1 2">
    <name type="scientific">Mucilaginibacter gynuensis</name>
    <dbReference type="NCBI Taxonomy" id="1302236"/>
    <lineage>
        <taxon>Bacteria</taxon>
        <taxon>Pseudomonadati</taxon>
        <taxon>Bacteroidota</taxon>
        <taxon>Sphingobacteriia</taxon>
        <taxon>Sphingobacteriales</taxon>
        <taxon>Sphingobacteriaceae</taxon>
        <taxon>Mucilaginibacter</taxon>
    </lineage>
</organism>
<name>A0ABP8HJU5_9SPHI</name>
<dbReference type="RefSeq" id="WP_345214124.1">
    <property type="nucleotide sequence ID" value="NZ_BAABFT010000025.1"/>
</dbReference>
<accession>A0ABP8HJU5</accession>
<evidence type="ECO:0000313" key="2">
    <source>
        <dbReference type="Proteomes" id="UP001500582"/>
    </source>
</evidence>
<evidence type="ECO:0008006" key="3">
    <source>
        <dbReference type="Google" id="ProtNLM"/>
    </source>
</evidence>